<accession>A0A067QXE5</accession>
<evidence type="ECO:0000313" key="1">
    <source>
        <dbReference type="EMBL" id="KDR09422.1"/>
    </source>
</evidence>
<proteinExistence type="predicted"/>
<keyword evidence="2" id="KW-1185">Reference proteome</keyword>
<protein>
    <submittedName>
        <fullName evidence="1">Uncharacterized protein</fullName>
    </submittedName>
</protein>
<dbReference type="Proteomes" id="UP000027135">
    <property type="component" value="Unassembled WGS sequence"/>
</dbReference>
<gene>
    <name evidence="1" type="ORF">L798_00640</name>
</gene>
<dbReference type="InParanoid" id="A0A067QXE5"/>
<organism evidence="1 2">
    <name type="scientific">Zootermopsis nevadensis</name>
    <name type="common">Dampwood termite</name>
    <dbReference type="NCBI Taxonomy" id="136037"/>
    <lineage>
        <taxon>Eukaryota</taxon>
        <taxon>Metazoa</taxon>
        <taxon>Ecdysozoa</taxon>
        <taxon>Arthropoda</taxon>
        <taxon>Hexapoda</taxon>
        <taxon>Insecta</taxon>
        <taxon>Pterygota</taxon>
        <taxon>Neoptera</taxon>
        <taxon>Polyneoptera</taxon>
        <taxon>Dictyoptera</taxon>
        <taxon>Blattodea</taxon>
        <taxon>Blattoidea</taxon>
        <taxon>Termitoidae</taxon>
        <taxon>Termopsidae</taxon>
        <taxon>Zootermopsis</taxon>
    </lineage>
</organism>
<evidence type="ECO:0000313" key="2">
    <source>
        <dbReference type="Proteomes" id="UP000027135"/>
    </source>
</evidence>
<reference evidence="1 2" key="1">
    <citation type="journal article" date="2014" name="Nat. Commun.">
        <title>Molecular traces of alternative social organization in a termite genome.</title>
        <authorList>
            <person name="Terrapon N."/>
            <person name="Li C."/>
            <person name="Robertson H.M."/>
            <person name="Ji L."/>
            <person name="Meng X."/>
            <person name="Booth W."/>
            <person name="Chen Z."/>
            <person name="Childers C.P."/>
            <person name="Glastad K.M."/>
            <person name="Gokhale K."/>
            <person name="Gowin J."/>
            <person name="Gronenberg W."/>
            <person name="Hermansen R.A."/>
            <person name="Hu H."/>
            <person name="Hunt B.G."/>
            <person name="Huylmans A.K."/>
            <person name="Khalil S.M."/>
            <person name="Mitchell R.D."/>
            <person name="Munoz-Torres M.C."/>
            <person name="Mustard J.A."/>
            <person name="Pan H."/>
            <person name="Reese J.T."/>
            <person name="Scharf M.E."/>
            <person name="Sun F."/>
            <person name="Vogel H."/>
            <person name="Xiao J."/>
            <person name="Yang W."/>
            <person name="Yang Z."/>
            <person name="Yang Z."/>
            <person name="Zhou J."/>
            <person name="Zhu J."/>
            <person name="Brent C.S."/>
            <person name="Elsik C.G."/>
            <person name="Goodisman M.A."/>
            <person name="Liberles D.A."/>
            <person name="Roe R.M."/>
            <person name="Vargo E.L."/>
            <person name="Vilcinskas A."/>
            <person name="Wang J."/>
            <person name="Bornberg-Bauer E."/>
            <person name="Korb J."/>
            <person name="Zhang G."/>
            <person name="Liebig J."/>
        </authorList>
    </citation>
    <scope>NUCLEOTIDE SEQUENCE [LARGE SCALE GENOMIC DNA]</scope>
    <source>
        <tissue evidence="1">Whole organism</tissue>
    </source>
</reference>
<name>A0A067QXE5_ZOONE</name>
<sequence length="81" mass="9133">MALMAAPFSQQISPYNVSACVRQGRQLRDTAHHIYYTCVSLSHCYPVNVFSCGFPVQCVTYNSHCSMHNEDSQHHSSLQLV</sequence>
<dbReference type="EMBL" id="KK853244">
    <property type="protein sequence ID" value="KDR09422.1"/>
    <property type="molecule type" value="Genomic_DNA"/>
</dbReference>
<dbReference type="AlphaFoldDB" id="A0A067QXE5"/>